<evidence type="ECO:0000256" key="1">
    <source>
        <dbReference type="ARBA" id="ARBA00022475"/>
    </source>
</evidence>
<dbReference type="InterPro" id="IPR043461">
    <property type="entry name" value="LpxH-like"/>
</dbReference>
<feature type="binding site" evidence="10">
    <location>
        <position position="170"/>
    </location>
    <ligand>
        <name>substrate</name>
    </ligand>
</feature>
<feature type="binding site" evidence="10">
    <location>
        <position position="9"/>
    </location>
    <ligand>
        <name>Mn(2+)</name>
        <dbReference type="ChEBI" id="CHEBI:29035"/>
        <label>1</label>
    </ligand>
</feature>
<keyword evidence="8 10" id="KW-0472">Membrane</keyword>
<dbReference type="Gene3D" id="3.60.21.10">
    <property type="match status" value="1"/>
</dbReference>
<feature type="binding site" evidence="10">
    <location>
        <position position="201"/>
    </location>
    <ligand>
        <name>Mn(2+)</name>
        <dbReference type="ChEBI" id="CHEBI:29035"/>
        <label>2</label>
    </ligand>
</feature>
<keyword evidence="9 10" id="KW-0464">Manganese</keyword>
<evidence type="ECO:0000256" key="2">
    <source>
        <dbReference type="ARBA" id="ARBA00022516"/>
    </source>
</evidence>
<feature type="binding site" evidence="10">
    <location>
        <begin position="85"/>
        <end position="86"/>
    </location>
    <ligand>
        <name>substrate</name>
    </ligand>
</feature>
<keyword evidence="6 10" id="KW-0378">Hydrolase</keyword>
<evidence type="ECO:0000313" key="12">
    <source>
        <dbReference type="EMBL" id="RDE52541.1"/>
    </source>
</evidence>
<dbReference type="Proteomes" id="UP000253831">
    <property type="component" value="Unassembled WGS sequence"/>
</dbReference>
<evidence type="ECO:0000256" key="8">
    <source>
        <dbReference type="ARBA" id="ARBA00023136"/>
    </source>
</evidence>
<dbReference type="UniPathway" id="UPA00359">
    <property type="reaction ID" value="UER00480"/>
</dbReference>
<comment type="subcellular location">
    <subcellularLocation>
        <location evidence="10">Cell inner membrane</location>
        <topology evidence="10">Peripheral membrane protein</topology>
        <orientation evidence="10">Cytoplasmic side</orientation>
    </subcellularLocation>
</comment>
<feature type="binding site" evidence="10">
    <location>
        <position position="201"/>
    </location>
    <ligand>
        <name>substrate</name>
    </ligand>
</feature>
<comment type="function">
    <text evidence="10">Hydrolyzes the pyrophosphate bond of UDP-2,3-diacylglucosamine to yield 2,3-diacylglucosamine 1-phosphate (lipid X) and UMP by catalyzing the attack of water at the alpha-P atom. Involved in the biosynthesis of lipid A, a phosphorylated glycolipid that anchors the lipopolysaccharide to the outer membrane of the cell.</text>
</comment>
<feature type="binding site" evidence="10">
    <location>
        <position position="203"/>
    </location>
    <ligand>
        <name>Mn(2+)</name>
        <dbReference type="ChEBI" id="CHEBI:29035"/>
        <label>1</label>
    </ligand>
</feature>
<dbReference type="AlphaFoldDB" id="A0A369XQX2"/>
<dbReference type="Pfam" id="PF00149">
    <property type="entry name" value="Metallophos"/>
    <property type="match status" value="1"/>
</dbReference>
<feature type="binding site" evidence="10">
    <location>
        <position position="7"/>
    </location>
    <ligand>
        <name>Mn(2+)</name>
        <dbReference type="ChEBI" id="CHEBI:29035"/>
        <label>1</label>
    </ligand>
</feature>
<evidence type="ECO:0000256" key="3">
    <source>
        <dbReference type="ARBA" id="ARBA00022519"/>
    </source>
</evidence>
<feature type="binding site" evidence="10">
    <location>
        <position position="40"/>
    </location>
    <ligand>
        <name>Mn(2+)</name>
        <dbReference type="ChEBI" id="CHEBI:29035"/>
        <label>2</label>
    </ligand>
</feature>
<feature type="binding site" evidence="10">
    <location>
        <position position="40"/>
    </location>
    <ligand>
        <name>Mn(2+)</name>
        <dbReference type="ChEBI" id="CHEBI:29035"/>
        <label>1</label>
    </ligand>
</feature>
<sequence>MILFISDLHLAPQAPGITRIFLDFLAGRARSAEQLFILGDLFEAWPGDDCLAPGNDGEDSFAVDVVAALHALTRSGVGLSLLHGNRDFLLGEAFMARSGARLLADPHVLSLPGWQFVLSHGDALCTDDHDYQAFRALARQADWRAAFLAKSLPEREQIILALRQQSEAAKCDKADFLMDVNLAATDDFLRTHGYATLIHGHTHRPARHDHIVDGIHVERWVMSDWTEQAGECLCWDGESLTREVLT</sequence>
<dbReference type="HAMAP" id="MF_00575">
    <property type="entry name" value="LpxH"/>
    <property type="match status" value="1"/>
</dbReference>
<dbReference type="EMBL" id="QPGA01000001">
    <property type="protein sequence ID" value="RDE52541.1"/>
    <property type="molecule type" value="Genomic_DNA"/>
</dbReference>
<keyword evidence="1 10" id="KW-1003">Cell membrane</keyword>
<evidence type="ECO:0000256" key="4">
    <source>
        <dbReference type="ARBA" id="ARBA00022556"/>
    </source>
</evidence>
<protein>
    <recommendedName>
        <fullName evidence="10">UDP-2,3-diacylglucosamine hydrolase</fullName>
        <ecNumber evidence="10">3.6.1.54</ecNumber>
    </recommendedName>
    <alternativeName>
        <fullName evidence="10">UDP-2,3-diacylglucosamine diphosphatase</fullName>
    </alternativeName>
</protein>
<dbReference type="GO" id="GO:0009245">
    <property type="term" value="P:lipid A biosynthetic process"/>
    <property type="evidence" value="ECO:0007669"/>
    <property type="project" value="UniProtKB-UniRule"/>
</dbReference>
<comment type="caution">
    <text evidence="12">The sequence shown here is derived from an EMBL/GenBank/DDBJ whole genome shotgun (WGS) entry which is preliminary data.</text>
</comment>
<comment type="catalytic activity">
    <reaction evidence="10">
        <text>UDP-2-N,3-O-bis[(3R)-3-hydroxytetradecanoyl]-alpha-D-glucosamine + H2O = 2-N,3-O-bis[(3R)-3-hydroxytetradecanoyl]-alpha-D-glucosaminyl 1-phosphate + UMP + 2 H(+)</text>
        <dbReference type="Rhea" id="RHEA:25213"/>
        <dbReference type="ChEBI" id="CHEBI:15377"/>
        <dbReference type="ChEBI" id="CHEBI:15378"/>
        <dbReference type="ChEBI" id="CHEBI:57865"/>
        <dbReference type="ChEBI" id="CHEBI:57957"/>
        <dbReference type="ChEBI" id="CHEBI:78847"/>
        <dbReference type="EC" id="3.6.1.54"/>
    </reaction>
</comment>
<keyword evidence="3 10" id="KW-0997">Cell inner membrane</keyword>
<dbReference type="GO" id="GO:0019897">
    <property type="term" value="C:extrinsic component of plasma membrane"/>
    <property type="evidence" value="ECO:0007669"/>
    <property type="project" value="UniProtKB-UniRule"/>
</dbReference>
<feature type="binding site" evidence="10">
    <location>
        <position position="120"/>
    </location>
    <ligand>
        <name>Mn(2+)</name>
        <dbReference type="ChEBI" id="CHEBI:29035"/>
        <label>2</label>
    </ligand>
</feature>
<keyword evidence="5 10" id="KW-0479">Metal-binding</keyword>
<evidence type="ECO:0000256" key="6">
    <source>
        <dbReference type="ARBA" id="ARBA00022801"/>
    </source>
</evidence>
<dbReference type="EC" id="3.6.1.54" evidence="10"/>
<dbReference type="InterPro" id="IPR029052">
    <property type="entry name" value="Metallo-depent_PP-like"/>
</dbReference>
<evidence type="ECO:0000256" key="10">
    <source>
        <dbReference type="HAMAP-Rule" id="MF_00575"/>
    </source>
</evidence>
<keyword evidence="4 10" id="KW-0441">Lipid A biosynthesis</keyword>
<proteinExistence type="inferred from homology"/>
<evidence type="ECO:0000259" key="11">
    <source>
        <dbReference type="Pfam" id="PF00149"/>
    </source>
</evidence>
<feature type="binding site" evidence="10">
    <location>
        <position position="85"/>
    </location>
    <ligand>
        <name>Mn(2+)</name>
        <dbReference type="ChEBI" id="CHEBI:29035"/>
        <label>2</label>
    </ligand>
</feature>
<feature type="domain" description="Calcineurin-like phosphoesterase" evidence="11">
    <location>
        <begin position="2"/>
        <end position="205"/>
    </location>
</feature>
<comment type="similarity">
    <text evidence="10">Belongs to the LpxH family.</text>
</comment>
<evidence type="ECO:0000256" key="7">
    <source>
        <dbReference type="ARBA" id="ARBA00023098"/>
    </source>
</evidence>
<dbReference type="SUPFAM" id="SSF56300">
    <property type="entry name" value="Metallo-dependent phosphatases"/>
    <property type="match status" value="1"/>
</dbReference>
<dbReference type="InterPro" id="IPR004843">
    <property type="entry name" value="Calcineurin-like_PHP"/>
</dbReference>
<dbReference type="GO" id="GO:0005737">
    <property type="term" value="C:cytoplasm"/>
    <property type="evidence" value="ECO:0007669"/>
    <property type="project" value="InterPro"/>
</dbReference>
<name>A0A369XQX2_9PROT</name>
<evidence type="ECO:0000256" key="5">
    <source>
        <dbReference type="ARBA" id="ARBA00022723"/>
    </source>
</evidence>
<gene>
    <name evidence="10" type="primary">lpxH</name>
    <name evidence="12" type="ORF">DVS81_01975</name>
</gene>
<dbReference type="NCBIfam" id="NF003743">
    <property type="entry name" value="PRK05340.1"/>
    <property type="match status" value="1"/>
</dbReference>
<dbReference type="CDD" id="cd07398">
    <property type="entry name" value="MPP_YbbF-LpxH"/>
    <property type="match status" value="1"/>
</dbReference>
<organism evidence="12 13">
    <name type="scientific">Candidatus Accumulibacter meliphilus</name>
    <dbReference type="NCBI Taxonomy" id="2211374"/>
    <lineage>
        <taxon>Bacteria</taxon>
        <taxon>Pseudomonadati</taxon>
        <taxon>Pseudomonadota</taxon>
        <taxon>Betaproteobacteria</taxon>
        <taxon>Candidatus Accumulibacter</taxon>
    </lineage>
</organism>
<dbReference type="PANTHER" id="PTHR34990">
    <property type="entry name" value="UDP-2,3-DIACYLGLUCOSAMINE HYDROLASE-RELATED"/>
    <property type="match status" value="1"/>
</dbReference>
<evidence type="ECO:0000313" key="13">
    <source>
        <dbReference type="Proteomes" id="UP000253831"/>
    </source>
</evidence>
<dbReference type="InterPro" id="IPR010138">
    <property type="entry name" value="UDP-diacylglucosamine_Hdrlase"/>
</dbReference>
<keyword evidence="7 10" id="KW-0443">Lipid metabolism</keyword>
<feature type="binding site" evidence="10">
    <location>
        <position position="173"/>
    </location>
    <ligand>
        <name>substrate</name>
    </ligand>
</feature>
<keyword evidence="2 10" id="KW-0444">Lipid biosynthesis</keyword>
<reference evidence="12 13" key="1">
    <citation type="submission" date="2018-05" db="EMBL/GenBank/DDBJ databases">
        <title>Integrated omic analyses show evidence that a Ca. Accumulibacter phosphatis strain performs denitrification under micro-aerobic conditions.</title>
        <authorList>
            <person name="Camejo P.Y."/>
            <person name="Katherine M.D."/>
            <person name="Daniel N.R."/>
        </authorList>
    </citation>
    <scope>NUCLEOTIDE SEQUENCE [LARGE SCALE GENOMIC DNA]</scope>
    <source>
        <strain evidence="12">UW-LDO-IC</strain>
    </source>
</reference>
<feature type="binding site" evidence="10">
    <location>
        <position position="166"/>
    </location>
    <ligand>
        <name>substrate</name>
    </ligand>
</feature>
<accession>A0A369XQX2</accession>
<comment type="cofactor">
    <cofactor evidence="10">
        <name>Mn(2+)</name>
        <dbReference type="ChEBI" id="CHEBI:29035"/>
    </cofactor>
    <text evidence="10">Binds 2 Mn(2+) ions per subunit in a binuclear metal center.</text>
</comment>
<dbReference type="GO" id="GO:0008758">
    <property type="term" value="F:UDP-2,3-diacylglucosamine hydrolase activity"/>
    <property type="evidence" value="ECO:0007669"/>
    <property type="project" value="UniProtKB-UniRule"/>
</dbReference>
<comment type="pathway">
    <text evidence="10">Glycolipid biosynthesis; lipid IV(A) biosynthesis; lipid IV(A) from (3R)-3-hydroxytetradecanoyl-[acyl-carrier-protein] and UDP-N-acetyl-alpha-D-glucosamine: step 4/6.</text>
</comment>
<dbReference type="NCBIfam" id="TIGR01854">
    <property type="entry name" value="lipid_A_lpxH"/>
    <property type="match status" value="1"/>
</dbReference>
<feature type="binding site" evidence="10">
    <location>
        <position position="128"/>
    </location>
    <ligand>
        <name>substrate</name>
    </ligand>
</feature>
<evidence type="ECO:0000256" key="9">
    <source>
        <dbReference type="ARBA" id="ARBA00023211"/>
    </source>
</evidence>
<dbReference type="PANTHER" id="PTHR34990:SF1">
    <property type="entry name" value="UDP-2,3-DIACYLGLUCOSAMINE HYDROLASE"/>
    <property type="match status" value="1"/>
</dbReference>
<dbReference type="GO" id="GO:0030145">
    <property type="term" value="F:manganese ion binding"/>
    <property type="evidence" value="ECO:0007669"/>
    <property type="project" value="UniProtKB-UniRule"/>
</dbReference>